<dbReference type="GO" id="GO:0006641">
    <property type="term" value="P:triglyceride metabolic process"/>
    <property type="evidence" value="ECO:0007669"/>
    <property type="project" value="UniProtKB-ARBA"/>
</dbReference>
<keyword evidence="3" id="KW-0442">Lipid degradation</keyword>
<dbReference type="PANTHER" id="PTHR14226:SF44">
    <property type="entry name" value="TRIACYLGLYCEROL LIPASE 3"/>
    <property type="match status" value="1"/>
</dbReference>
<dbReference type="Pfam" id="PF11815">
    <property type="entry name" value="DUF3336"/>
    <property type="match status" value="1"/>
</dbReference>
<feature type="compositionally biased region" description="Basic residues" evidence="6">
    <location>
        <begin position="568"/>
        <end position="578"/>
    </location>
</feature>
<dbReference type="PROSITE" id="PS51635">
    <property type="entry name" value="PNPLA"/>
    <property type="match status" value="1"/>
</dbReference>
<dbReference type="Gene3D" id="3.40.1090.10">
    <property type="entry name" value="Cytosolic phospholipase A2 catalytic domain"/>
    <property type="match status" value="1"/>
</dbReference>
<comment type="function">
    <text evidence="1">Probable lipid hydrolase.</text>
</comment>
<evidence type="ECO:0000313" key="9">
    <source>
        <dbReference type="Proteomes" id="UP000799436"/>
    </source>
</evidence>
<keyword evidence="4" id="KW-0443">Lipid metabolism</keyword>
<evidence type="ECO:0000256" key="3">
    <source>
        <dbReference type="ARBA" id="ARBA00022963"/>
    </source>
</evidence>
<sequence length="585" mass="65306">MARSTGLADVAVAAASCFYEVARFWSSKVYRSVWRKSDEQILLDSLNSAQTYEQWEAIAAQLDETVNDNYYWRKSPASPDYDFKLIEKRNVQTEDALEDMDVHTLVHILRSGLVRNLGNITSPKLYNCAWAGTKELIETYVTQVAYAIMFVTGYPTSHESGLTNQQKMDLLHDARLAYGRSCLVLQGGSIFGLCHIGVVKALHLRGLLPRIIAGTGTGALMAALVGVHTEEELLDFLSGEGIDLSAFAEAADDAREHLDSARRSLLATLLVRAKRFLQYGYVLDVRVLEQCVRANVGDLTFEEAYHRTKRVLNITISATGGGVPSLLNYLTAPNVLIWSAAMASNAADARFSPITLQCKTSDGRIIPWNIPAQVSLRQPRGSAYTRTPSTDHDRDTPLSRVAELFNVNHFIISQARPYLAPFLAPSLNHSHSARSSRVPWSSRIMHLAILETQHRLTQMDQLGWLSPGIRRLLLDESVPGASWTLVPQVGLSDFTRLLRNPTREEIDYWILRGEREVWPAVVALKIRCAIEVELDRGYQLVRRKKPFDFVGGRGLEGENGDGEEEVRARKRKKTKKMRSASLGAA</sequence>
<gene>
    <name evidence="8" type="ORF">EJ03DRAFT_309811</name>
</gene>
<dbReference type="InterPro" id="IPR016035">
    <property type="entry name" value="Acyl_Trfase/lysoPLipase"/>
</dbReference>
<dbReference type="InterPro" id="IPR002641">
    <property type="entry name" value="PNPLA_dom"/>
</dbReference>
<dbReference type="EMBL" id="ML995822">
    <property type="protein sequence ID" value="KAF2770973.1"/>
    <property type="molecule type" value="Genomic_DNA"/>
</dbReference>
<evidence type="ECO:0000256" key="5">
    <source>
        <dbReference type="PROSITE-ProRule" id="PRU01161"/>
    </source>
</evidence>
<evidence type="ECO:0000256" key="4">
    <source>
        <dbReference type="ARBA" id="ARBA00023098"/>
    </source>
</evidence>
<dbReference type="Proteomes" id="UP000799436">
    <property type="component" value="Unassembled WGS sequence"/>
</dbReference>
<dbReference type="AlphaFoldDB" id="A0A6G1LDF5"/>
<dbReference type="GO" id="GO:0016042">
    <property type="term" value="P:lipid catabolic process"/>
    <property type="evidence" value="ECO:0007669"/>
    <property type="project" value="UniProtKB-KW"/>
</dbReference>
<proteinExistence type="predicted"/>
<dbReference type="InterPro" id="IPR021771">
    <property type="entry name" value="Triacylglycerol_lipase_N"/>
</dbReference>
<dbReference type="PANTHER" id="PTHR14226">
    <property type="entry name" value="NEUROPATHY TARGET ESTERASE/SWISS CHEESE D.MELANOGASTER"/>
    <property type="match status" value="1"/>
</dbReference>
<dbReference type="Pfam" id="PF01734">
    <property type="entry name" value="Patatin"/>
    <property type="match status" value="1"/>
</dbReference>
<name>A0A6G1LDF5_9PEZI</name>
<dbReference type="OrthoDB" id="10049244at2759"/>
<evidence type="ECO:0000259" key="7">
    <source>
        <dbReference type="PROSITE" id="PS51635"/>
    </source>
</evidence>
<evidence type="ECO:0000256" key="2">
    <source>
        <dbReference type="ARBA" id="ARBA00022801"/>
    </source>
</evidence>
<evidence type="ECO:0000313" key="8">
    <source>
        <dbReference type="EMBL" id="KAF2770973.1"/>
    </source>
</evidence>
<keyword evidence="2 8" id="KW-0378">Hydrolase</keyword>
<dbReference type="SUPFAM" id="SSF52151">
    <property type="entry name" value="FabD/lysophospholipase-like"/>
    <property type="match status" value="1"/>
</dbReference>
<protein>
    <submittedName>
        <fullName evidence="8">Putative patatin-like serine hydrolase</fullName>
    </submittedName>
</protein>
<keyword evidence="9" id="KW-1185">Reference proteome</keyword>
<dbReference type="CDD" id="cd07229">
    <property type="entry name" value="Pat_TGL3_like"/>
    <property type="match status" value="1"/>
</dbReference>
<reference evidence="8" key="1">
    <citation type="journal article" date="2020" name="Stud. Mycol.">
        <title>101 Dothideomycetes genomes: a test case for predicting lifestyles and emergence of pathogens.</title>
        <authorList>
            <person name="Haridas S."/>
            <person name="Albert R."/>
            <person name="Binder M."/>
            <person name="Bloem J."/>
            <person name="Labutti K."/>
            <person name="Salamov A."/>
            <person name="Andreopoulos B."/>
            <person name="Baker S."/>
            <person name="Barry K."/>
            <person name="Bills G."/>
            <person name="Bluhm B."/>
            <person name="Cannon C."/>
            <person name="Castanera R."/>
            <person name="Culley D."/>
            <person name="Daum C."/>
            <person name="Ezra D."/>
            <person name="Gonzalez J."/>
            <person name="Henrissat B."/>
            <person name="Kuo A."/>
            <person name="Liang C."/>
            <person name="Lipzen A."/>
            <person name="Lutzoni F."/>
            <person name="Magnuson J."/>
            <person name="Mondo S."/>
            <person name="Nolan M."/>
            <person name="Ohm R."/>
            <person name="Pangilinan J."/>
            <person name="Park H.-J."/>
            <person name="Ramirez L."/>
            <person name="Alfaro M."/>
            <person name="Sun H."/>
            <person name="Tritt A."/>
            <person name="Yoshinaga Y."/>
            <person name="Zwiers L.-H."/>
            <person name="Turgeon B."/>
            <person name="Goodwin S."/>
            <person name="Spatafora J."/>
            <person name="Crous P."/>
            <person name="Grigoriev I."/>
        </authorList>
    </citation>
    <scope>NUCLEOTIDE SEQUENCE</scope>
    <source>
        <strain evidence="8">CBS 116005</strain>
    </source>
</reference>
<organism evidence="8 9">
    <name type="scientific">Teratosphaeria nubilosa</name>
    <dbReference type="NCBI Taxonomy" id="161662"/>
    <lineage>
        <taxon>Eukaryota</taxon>
        <taxon>Fungi</taxon>
        <taxon>Dikarya</taxon>
        <taxon>Ascomycota</taxon>
        <taxon>Pezizomycotina</taxon>
        <taxon>Dothideomycetes</taxon>
        <taxon>Dothideomycetidae</taxon>
        <taxon>Mycosphaerellales</taxon>
        <taxon>Teratosphaeriaceae</taxon>
        <taxon>Teratosphaeria</taxon>
    </lineage>
</organism>
<dbReference type="GO" id="GO:0004806">
    <property type="term" value="F:triacylglycerol lipase activity"/>
    <property type="evidence" value="ECO:0007669"/>
    <property type="project" value="InterPro"/>
</dbReference>
<accession>A0A6G1LDF5</accession>
<evidence type="ECO:0000256" key="1">
    <source>
        <dbReference type="ARBA" id="ARBA00002682"/>
    </source>
</evidence>
<comment type="caution">
    <text evidence="5">Lacks conserved residue(s) required for the propagation of feature annotation.</text>
</comment>
<dbReference type="InterPro" id="IPR050301">
    <property type="entry name" value="NTE"/>
</dbReference>
<feature type="domain" description="PNPLA" evidence="7">
    <location>
        <begin position="183"/>
        <end position="376"/>
    </location>
</feature>
<evidence type="ECO:0000256" key="6">
    <source>
        <dbReference type="SAM" id="MobiDB-lite"/>
    </source>
</evidence>
<feature type="region of interest" description="Disordered" evidence="6">
    <location>
        <begin position="550"/>
        <end position="585"/>
    </location>
</feature>